<protein>
    <submittedName>
        <fullName evidence="1 3">Uncharacterized protein</fullName>
    </submittedName>
</protein>
<evidence type="ECO:0000313" key="1">
    <source>
        <dbReference type="EMBL" id="VDN27312.1"/>
    </source>
</evidence>
<evidence type="ECO:0000313" key="3">
    <source>
        <dbReference type="WBParaSite" id="GPUH_0001615501-mRNA-1"/>
    </source>
</evidence>
<sequence length="219" mass="24590">MGALSAGIITPAFFVLYRQISYCRLIRVLKNRDFAFDLLSSFVEHCLTCPALLIHLSVANIDFLVENKMFEKAITVLVANLELTDALGGSRSLFLLANLIHLSYLDQHGLVEYLIDWTDVMNRVLIRWLWKKLNIIRAEAQICESARELPPLSMTAVVCQMYQNALLTLNSLHTDILSGMFYISAVINCDSATVALGMLQHSGRSTTEFKHPHSCLRSG</sequence>
<dbReference type="AlphaFoldDB" id="A0A183E592"/>
<dbReference type="EMBL" id="UYRT01083337">
    <property type="protein sequence ID" value="VDN27312.1"/>
    <property type="molecule type" value="Genomic_DNA"/>
</dbReference>
<reference evidence="1 2" key="2">
    <citation type="submission" date="2018-11" db="EMBL/GenBank/DDBJ databases">
        <authorList>
            <consortium name="Pathogen Informatics"/>
        </authorList>
    </citation>
    <scope>NUCLEOTIDE SEQUENCE [LARGE SCALE GENOMIC DNA]</scope>
</reference>
<dbReference type="OrthoDB" id="8068875at2759"/>
<organism evidence="3">
    <name type="scientific">Gongylonema pulchrum</name>
    <dbReference type="NCBI Taxonomy" id="637853"/>
    <lineage>
        <taxon>Eukaryota</taxon>
        <taxon>Metazoa</taxon>
        <taxon>Ecdysozoa</taxon>
        <taxon>Nematoda</taxon>
        <taxon>Chromadorea</taxon>
        <taxon>Rhabditida</taxon>
        <taxon>Spirurina</taxon>
        <taxon>Spiruromorpha</taxon>
        <taxon>Spiruroidea</taxon>
        <taxon>Gongylonematidae</taxon>
        <taxon>Gongylonema</taxon>
    </lineage>
</organism>
<proteinExistence type="predicted"/>
<reference evidence="3" key="1">
    <citation type="submission" date="2016-06" db="UniProtKB">
        <authorList>
            <consortium name="WormBaseParasite"/>
        </authorList>
    </citation>
    <scope>IDENTIFICATION</scope>
</reference>
<accession>A0A183E592</accession>
<name>A0A183E592_9BILA</name>
<evidence type="ECO:0000313" key="2">
    <source>
        <dbReference type="Proteomes" id="UP000271098"/>
    </source>
</evidence>
<keyword evidence="2" id="KW-1185">Reference proteome</keyword>
<gene>
    <name evidence="1" type="ORF">GPUH_LOCUS16136</name>
</gene>
<dbReference type="Proteomes" id="UP000271098">
    <property type="component" value="Unassembled WGS sequence"/>
</dbReference>
<dbReference type="WBParaSite" id="GPUH_0001615501-mRNA-1">
    <property type="protein sequence ID" value="GPUH_0001615501-mRNA-1"/>
    <property type="gene ID" value="GPUH_0001615501"/>
</dbReference>